<evidence type="ECO:0000313" key="2">
    <source>
        <dbReference type="EMBL" id="KAA0677521.1"/>
    </source>
</evidence>
<evidence type="ECO:0000313" key="3">
    <source>
        <dbReference type="Proteomes" id="UP000480854"/>
    </source>
</evidence>
<accession>A0A9W7KR68</accession>
<organism evidence="2 3">
    <name type="scientific">Roseomonas genomospecies 6</name>
    <dbReference type="NCBI Taxonomy" id="214106"/>
    <lineage>
        <taxon>Bacteria</taxon>
        <taxon>Pseudomonadati</taxon>
        <taxon>Pseudomonadota</taxon>
        <taxon>Alphaproteobacteria</taxon>
        <taxon>Acetobacterales</taxon>
        <taxon>Roseomonadaceae</taxon>
        <taxon>Roseomonas</taxon>
    </lineage>
</organism>
<dbReference type="EMBL" id="QOKW01000023">
    <property type="protein sequence ID" value="KAA0677521.1"/>
    <property type="molecule type" value="Genomic_DNA"/>
</dbReference>
<sequence>MHRNAGCRLVIRLAGMAITAFSVLPAMAQTTSLEWDQRGCVFGPRPGLDRLVSGYNPGAQPYYCPPPAALYPAPPVAPPAAALYLSAPSRSYCLLRSSGLMGDSLSQLAGSLCRDDAALWALAGRQRQGDTSVLVRTAD</sequence>
<feature type="chain" id="PRO_5040861263" evidence="1">
    <location>
        <begin position="29"/>
        <end position="139"/>
    </location>
</feature>
<keyword evidence="1" id="KW-0732">Signal</keyword>
<keyword evidence="3" id="KW-1185">Reference proteome</keyword>
<gene>
    <name evidence="2" type="ORF">DS843_23355</name>
</gene>
<comment type="caution">
    <text evidence="2">The sequence shown here is derived from an EMBL/GenBank/DDBJ whole genome shotgun (WGS) entry which is preliminary data.</text>
</comment>
<dbReference type="Proteomes" id="UP000480854">
    <property type="component" value="Unassembled WGS sequence"/>
</dbReference>
<dbReference type="AlphaFoldDB" id="A0A9W7KR68"/>
<feature type="signal peptide" evidence="1">
    <location>
        <begin position="1"/>
        <end position="28"/>
    </location>
</feature>
<dbReference type="OrthoDB" id="9936805at2"/>
<evidence type="ECO:0000256" key="1">
    <source>
        <dbReference type="SAM" id="SignalP"/>
    </source>
</evidence>
<reference evidence="2 3" key="1">
    <citation type="submission" date="2018-07" db="EMBL/GenBank/DDBJ databases">
        <title>Genome sequence of Azospirillum sp. ATCC 49961.</title>
        <authorList>
            <person name="Sant'Anna F.H."/>
            <person name="Baldani J.I."/>
            <person name="Zilli J.E."/>
            <person name="Reis V.M."/>
            <person name="Hartmann A."/>
            <person name="Cruz L."/>
            <person name="de Souza E.M."/>
            <person name="de Oliveira Pedrosa F."/>
            <person name="Passaglia L.M.P."/>
        </authorList>
    </citation>
    <scope>NUCLEOTIDE SEQUENCE [LARGE SCALE GENOMIC DNA]</scope>
    <source>
        <strain evidence="2 3">ATCC 49961</strain>
    </source>
</reference>
<protein>
    <submittedName>
        <fullName evidence="2">Uncharacterized protein</fullName>
    </submittedName>
</protein>
<dbReference type="RefSeq" id="WP_149471243.1">
    <property type="nucleotide sequence ID" value="NZ_QOKW01000023.1"/>
</dbReference>
<proteinExistence type="predicted"/>
<name>A0A9W7KR68_9PROT</name>